<protein>
    <submittedName>
        <fullName evidence="2">Uncharacterized protein</fullName>
    </submittedName>
</protein>
<feature type="coiled-coil region" evidence="1">
    <location>
        <begin position="75"/>
        <end position="102"/>
    </location>
</feature>
<reference evidence="2 3" key="1">
    <citation type="submission" date="2019-11" db="EMBL/GenBank/DDBJ databases">
        <title>Novel Deefgea species.</title>
        <authorList>
            <person name="Han J.-H."/>
        </authorList>
    </citation>
    <scope>NUCLEOTIDE SEQUENCE [LARGE SCALE GENOMIC DNA]</scope>
    <source>
        <strain evidence="2 3">LMG 24817</strain>
    </source>
</reference>
<dbReference type="EMBL" id="WOFE01000001">
    <property type="protein sequence ID" value="MBM5570553.1"/>
    <property type="molecule type" value="Genomic_DNA"/>
</dbReference>
<gene>
    <name evidence="2" type="ORF">GM173_03050</name>
</gene>
<keyword evidence="3" id="KW-1185">Reference proteome</keyword>
<organism evidence="2 3">
    <name type="scientific">Deefgea chitinilytica</name>
    <dbReference type="NCBI Taxonomy" id="570276"/>
    <lineage>
        <taxon>Bacteria</taxon>
        <taxon>Pseudomonadati</taxon>
        <taxon>Pseudomonadota</taxon>
        <taxon>Betaproteobacteria</taxon>
        <taxon>Neisseriales</taxon>
        <taxon>Chitinibacteraceae</taxon>
        <taxon>Deefgea</taxon>
    </lineage>
</organism>
<evidence type="ECO:0000256" key="1">
    <source>
        <dbReference type="SAM" id="Coils"/>
    </source>
</evidence>
<keyword evidence="1" id="KW-0175">Coiled coil</keyword>
<sequence>MSQSILEYFDALERLIKNAPRVVPKNTKISNDSVAIEAGRKRGSIKRSRAMFSVLISAIDQAATNQNCCVQKSPGDVLKERNKKIKEEYGQLREQYEYLVSENIKMLVVIAELKKELAQFRGGNVIPLFLPKE</sequence>
<evidence type="ECO:0000313" key="2">
    <source>
        <dbReference type="EMBL" id="MBM5570553.1"/>
    </source>
</evidence>
<accession>A0ABS2C8T0</accession>
<dbReference type="Proteomes" id="UP001195660">
    <property type="component" value="Unassembled WGS sequence"/>
</dbReference>
<evidence type="ECO:0000313" key="3">
    <source>
        <dbReference type="Proteomes" id="UP001195660"/>
    </source>
</evidence>
<proteinExistence type="predicted"/>
<comment type="caution">
    <text evidence="2">The sequence shown here is derived from an EMBL/GenBank/DDBJ whole genome shotgun (WGS) entry which is preliminary data.</text>
</comment>
<dbReference type="RefSeq" id="WP_203569848.1">
    <property type="nucleotide sequence ID" value="NZ_WOFE01000001.1"/>
</dbReference>
<name>A0ABS2C8T0_9NEIS</name>